<dbReference type="InterPro" id="IPR043427">
    <property type="entry name" value="YscJ/FliF"/>
</dbReference>
<feature type="domain" description="Flagellar M-ring N-terminal" evidence="12">
    <location>
        <begin position="39"/>
        <end position="213"/>
    </location>
</feature>
<dbReference type="Proteomes" id="UP000761264">
    <property type="component" value="Unassembled WGS sequence"/>
</dbReference>
<keyword evidence="6 11" id="KW-1133">Transmembrane helix</keyword>
<evidence type="ECO:0000313" key="14">
    <source>
        <dbReference type="EMBL" id="NIA69482.1"/>
    </source>
</evidence>
<comment type="similarity">
    <text evidence="3 9">Belongs to the FliF family.</text>
</comment>
<keyword evidence="7 11" id="KW-0472">Membrane</keyword>
<feature type="domain" description="Flagellar M-ring C-terminal" evidence="13">
    <location>
        <begin position="247"/>
        <end position="410"/>
    </location>
</feature>
<protein>
    <recommendedName>
        <fullName evidence="9">Flagellar M-ring protein</fullName>
    </recommendedName>
</protein>
<dbReference type="AlphaFoldDB" id="A0A967EY01"/>
<comment type="subcellular location">
    <subcellularLocation>
        <location evidence="1 9">Bacterial flagellum basal body</location>
    </subcellularLocation>
    <subcellularLocation>
        <location evidence="2">Cell membrane</location>
        <topology evidence="2">Multi-pass membrane protein</topology>
    </subcellularLocation>
</comment>
<evidence type="ECO:0000256" key="9">
    <source>
        <dbReference type="PIRNR" id="PIRNR004862"/>
    </source>
</evidence>
<keyword evidence="14" id="KW-0966">Cell projection</keyword>
<dbReference type="InterPro" id="IPR045851">
    <property type="entry name" value="AMP-bd_C_sf"/>
</dbReference>
<dbReference type="InterPro" id="IPR000067">
    <property type="entry name" value="FlgMring_FliF"/>
</dbReference>
<dbReference type="GO" id="GO:0071973">
    <property type="term" value="P:bacterial-type flagellum-dependent cell motility"/>
    <property type="evidence" value="ECO:0007669"/>
    <property type="project" value="InterPro"/>
</dbReference>
<evidence type="ECO:0000256" key="8">
    <source>
        <dbReference type="ARBA" id="ARBA00023143"/>
    </source>
</evidence>
<dbReference type="RefSeq" id="WP_167225145.1">
    <property type="nucleotide sequence ID" value="NZ_JAAQPH010000009.1"/>
</dbReference>
<dbReference type="PANTHER" id="PTHR30046">
    <property type="entry name" value="FLAGELLAR M-RING PROTEIN"/>
    <property type="match status" value="1"/>
</dbReference>
<organism evidence="14 15">
    <name type="scientific">Pelagibius litoralis</name>
    <dbReference type="NCBI Taxonomy" id="374515"/>
    <lineage>
        <taxon>Bacteria</taxon>
        <taxon>Pseudomonadati</taxon>
        <taxon>Pseudomonadota</taxon>
        <taxon>Alphaproteobacteria</taxon>
        <taxon>Rhodospirillales</taxon>
        <taxon>Rhodovibrionaceae</taxon>
        <taxon>Pelagibius</taxon>
    </lineage>
</organism>
<feature type="transmembrane region" description="Helical" evidence="11">
    <location>
        <begin position="12"/>
        <end position="33"/>
    </location>
</feature>
<proteinExistence type="inferred from homology"/>
<evidence type="ECO:0000256" key="3">
    <source>
        <dbReference type="ARBA" id="ARBA00007971"/>
    </source>
</evidence>
<comment type="caution">
    <text evidence="14">The sequence shown here is derived from an EMBL/GenBank/DDBJ whole genome shotgun (WGS) entry which is preliminary data.</text>
</comment>
<dbReference type="InterPro" id="IPR006182">
    <property type="entry name" value="FliF_N_dom"/>
</dbReference>
<comment type="function">
    <text evidence="9">The M ring may be actively involved in energy transduction.</text>
</comment>
<dbReference type="NCBIfam" id="TIGR00206">
    <property type="entry name" value="fliF"/>
    <property type="match status" value="1"/>
</dbReference>
<dbReference type="GO" id="GO:0003774">
    <property type="term" value="F:cytoskeletal motor activity"/>
    <property type="evidence" value="ECO:0007669"/>
    <property type="project" value="InterPro"/>
</dbReference>
<evidence type="ECO:0000256" key="2">
    <source>
        <dbReference type="ARBA" id="ARBA00004651"/>
    </source>
</evidence>
<dbReference type="Gene3D" id="3.30.300.30">
    <property type="match status" value="1"/>
</dbReference>
<sequence>MNSLLETLKNLGPARLGTMAAVAAGIIAFFIYLTSRLASPEMSLLYADLDAQDSGQITARLEQMNVPYRITEDGGKILVPQDQVGRTRLVIAEEGLPSGGSIGYEIFDRSEGLGTTNFVQNINHVRALEGELARTIRSVSNVKQARVHLVLPRRELFSRDRQEPSASIVLMIGGARGIDRQQVSAIQHLVAAAVPGLKPSMVSIVDDSGSLLARGAAEGAVEQSASRAEEMRVGYEARMVRTIEELLSRSLGAGNIRAQVSAEMDFDRITENAEIFDPDGQVVRSTQVVEENANSQDGAPAGVTVGNNLPDALPDLDDGNGSQSQTSRTEETVNYEITKTVKTHIREAGMVRRLSVAVMVNGKTTVDAEGQTTYEARPEEEIEKIKALVRSAVGFDEARGDTIDVVEMPFVQLDGSDGTIDTQFLGLSKSDFMRAAELLVLGVVAILVLLLVVRPLLGRLLEVDETDGAEGALAQLSGDPAQAALTGPDGQPVPRLAGDPATAVATRVDADGNVVEQHNIASEIDQMIDLNQVEGRVRASSVRKIAEIIEKHPEEAVGIIRSWLYAET</sequence>
<reference evidence="14" key="1">
    <citation type="submission" date="2020-03" db="EMBL/GenBank/DDBJ databases">
        <title>Genome of Pelagibius litoralis DSM 21314T.</title>
        <authorList>
            <person name="Wang G."/>
        </authorList>
    </citation>
    <scope>NUCLEOTIDE SEQUENCE</scope>
    <source>
        <strain evidence="14">DSM 21314</strain>
    </source>
</reference>
<keyword evidence="5 11" id="KW-0812">Transmembrane</keyword>
<keyword evidence="14" id="KW-0969">Cilium</keyword>
<keyword evidence="15" id="KW-1185">Reference proteome</keyword>
<feature type="transmembrane region" description="Helical" evidence="11">
    <location>
        <begin position="438"/>
        <end position="457"/>
    </location>
</feature>
<evidence type="ECO:0000259" key="13">
    <source>
        <dbReference type="Pfam" id="PF08345"/>
    </source>
</evidence>
<dbReference type="PRINTS" id="PR01009">
    <property type="entry name" value="FLGMRINGFLIF"/>
</dbReference>
<evidence type="ECO:0000256" key="11">
    <source>
        <dbReference type="SAM" id="Phobius"/>
    </source>
</evidence>
<evidence type="ECO:0000256" key="1">
    <source>
        <dbReference type="ARBA" id="ARBA00004117"/>
    </source>
</evidence>
<evidence type="ECO:0000256" key="5">
    <source>
        <dbReference type="ARBA" id="ARBA00022692"/>
    </source>
</evidence>
<keyword evidence="14" id="KW-0282">Flagellum</keyword>
<keyword evidence="4" id="KW-1003">Cell membrane</keyword>
<dbReference type="InterPro" id="IPR013556">
    <property type="entry name" value="Flag_M-ring_C"/>
</dbReference>
<dbReference type="GO" id="GO:0009431">
    <property type="term" value="C:bacterial-type flagellum basal body, MS ring"/>
    <property type="evidence" value="ECO:0007669"/>
    <property type="project" value="InterPro"/>
</dbReference>
<name>A0A967EY01_9PROT</name>
<evidence type="ECO:0000256" key="4">
    <source>
        <dbReference type="ARBA" id="ARBA00022475"/>
    </source>
</evidence>
<evidence type="ECO:0000256" key="10">
    <source>
        <dbReference type="SAM" id="MobiDB-lite"/>
    </source>
</evidence>
<dbReference type="Pfam" id="PF01514">
    <property type="entry name" value="YscJ_FliF"/>
    <property type="match status" value="1"/>
</dbReference>
<evidence type="ECO:0000256" key="6">
    <source>
        <dbReference type="ARBA" id="ARBA00022989"/>
    </source>
</evidence>
<dbReference type="PANTHER" id="PTHR30046:SF0">
    <property type="entry name" value="FLAGELLAR M-RING PROTEIN"/>
    <property type="match status" value="1"/>
</dbReference>
<dbReference type="EMBL" id="JAAQPH010000009">
    <property type="protein sequence ID" value="NIA69482.1"/>
    <property type="molecule type" value="Genomic_DNA"/>
</dbReference>
<keyword evidence="8 9" id="KW-0975">Bacterial flagellum</keyword>
<evidence type="ECO:0000313" key="15">
    <source>
        <dbReference type="Proteomes" id="UP000761264"/>
    </source>
</evidence>
<dbReference type="GO" id="GO:0005886">
    <property type="term" value="C:plasma membrane"/>
    <property type="evidence" value="ECO:0007669"/>
    <property type="project" value="UniProtKB-SubCell"/>
</dbReference>
<evidence type="ECO:0000256" key="7">
    <source>
        <dbReference type="ARBA" id="ARBA00023136"/>
    </source>
</evidence>
<gene>
    <name evidence="14" type="primary">fliF</name>
    <name evidence="14" type="ORF">HBA54_12850</name>
</gene>
<accession>A0A967EY01</accession>
<dbReference type="Pfam" id="PF08345">
    <property type="entry name" value="YscJ_FliF_C"/>
    <property type="match status" value="1"/>
</dbReference>
<evidence type="ECO:0000259" key="12">
    <source>
        <dbReference type="Pfam" id="PF01514"/>
    </source>
</evidence>
<feature type="region of interest" description="Disordered" evidence="10">
    <location>
        <begin position="291"/>
        <end position="330"/>
    </location>
</feature>
<dbReference type="PIRSF" id="PIRSF004862">
    <property type="entry name" value="FliF"/>
    <property type="match status" value="1"/>
</dbReference>